<name>A0A1F8H446_9BACT</name>
<dbReference type="GO" id="GO:0006508">
    <property type="term" value="P:proteolysis"/>
    <property type="evidence" value="ECO:0007669"/>
    <property type="project" value="UniProtKB-KW"/>
</dbReference>
<feature type="active site" evidence="3">
    <location>
        <position position="12"/>
    </location>
</feature>
<dbReference type="EMBL" id="MGKV01000022">
    <property type="protein sequence ID" value="OGN31619.1"/>
    <property type="molecule type" value="Genomic_DNA"/>
</dbReference>
<evidence type="ECO:0000259" key="4">
    <source>
        <dbReference type="PROSITE" id="PS51786"/>
    </source>
</evidence>
<protein>
    <recommendedName>
        <fullName evidence="3">endopeptidase La</fullName>
        <ecNumber evidence="3">3.4.21.53</ecNumber>
    </recommendedName>
</protein>
<dbReference type="InterPro" id="IPR008269">
    <property type="entry name" value="Lon_proteolytic"/>
</dbReference>
<accession>A0A1F8H446</accession>
<evidence type="ECO:0000256" key="3">
    <source>
        <dbReference type="PROSITE-ProRule" id="PRU01122"/>
    </source>
</evidence>
<keyword evidence="2 3" id="KW-0720">Serine protease</keyword>
<evidence type="ECO:0000313" key="6">
    <source>
        <dbReference type="Proteomes" id="UP000177609"/>
    </source>
</evidence>
<dbReference type="PANTHER" id="PTHR10046">
    <property type="entry name" value="ATP DEPENDENT LON PROTEASE FAMILY MEMBER"/>
    <property type="match status" value="1"/>
</dbReference>
<dbReference type="EC" id="3.4.21.53" evidence="3"/>
<proteinExistence type="inferred from homology"/>
<dbReference type="SUPFAM" id="SSF54211">
    <property type="entry name" value="Ribosomal protein S5 domain 2-like"/>
    <property type="match status" value="1"/>
</dbReference>
<dbReference type="InterPro" id="IPR008268">
    <property type="entry name" value="Peptidase_S16_AS"/>
</dbReference>
<evidence type="ECO:0000256" key="1">
    <source>
        <dbReference type="ARBA" id="ARBA00022801"/>
    </source>
</evidence>
<dbReference type="Proteomes" id="UP000177609">
    <property type="component" value="Unassembled WGS sequence"/>
</dbReference>
<dbReference type="Pfam" id="PF05362">
    <property type="entry name" value="Lon_C"/>
    <property type="match status" value="1"/>
</dbReference>
<dbReference type="GO" id="GO:0004252">
    <property type="term" value="F:serine-type endopeptidase activity"/>
    <property type="evidence" value="ECO:0007669"/>
    <property type="project" value="UniProtKB-UniRule"/>
</dbReference>
<comment type="caution">
    <text evidence="5">The sequence shown here is derived from an EMBL/GenBank/DDBJ whole genome shotgun (WGS) entry which is preliminary data.</text>
</comment>
<comment type="catalytic activity">
    <reaction evidence="3">
        <text>Hydrolysis of proteins in presence of ATP.</text>
        <dbReference type="EC" id="3.4.21.53"/>
    </reaction>
</comment>
<organism evidence="5 6">
    <name type="scientific">Candidatus Yanofskybacteria bacterium RIFCSPLOWO2_02_FULL_45_18</name>
    <dbReference type="NCBI Taxonomy" id="1802707"/>
    <lineage>
        <taxon>Bacteria</taxon>
        <taxon>Candidatus Yanofskyibacteriota</taxon>
    </lineage>
</organism>
<evidence type="ECO:0000256" key="2">
    <source>
        <dbReference type="ARBA" id="ARBA00022825"/>
    </source>
</evidence>
<feature type="domain" description="Lon proteolytic" evidence="4">
    <location>
        <begin position="1"/>
        <end position="105"/>
    </location>
</feature>
<sequence length="105" mass="11458">MPAGAIRKDGPSAGIAMTTALVSLFLSKPVRKEVCMTGEVTLRGKVLEIGGLKEKILAAHRAGLKTVIIPLENKKDLEDIPKEVKKDMKFVFVKSMDEVLKVALR</sequence>
<dbReference type="GO" id="GO:0005524">
    <property type="term" value="F:ATP binding"/>
    <property type="evidence" value="ECO:0007669"/>
    <property type="project" value="InterPro"/>
</dbReference>
<keyword evidence="3" id="KW-0645">Protease</keyword>
<dbReference type="PROSITE" id="PS51786">
    <property type="entry name" value="LON_PROTEOLYTIC"/>
    <property type="match status" value="1"/>
</dbReference>
<dbReference type="InterPro" id="IPR014721">
    <property type="entry name" value="Ribsml_uS5_D2-typ_fold_subgr"/>
</dbReference>
<comment type="similarity">
    <text evidence="3">Belongs to the peptidase S16 family.</text>
</comment>
<dbReference type="InterPro" id="IPR027065">
    <property type="entry name" value="Lon_Prtase"/>
</dbReference>
<dbReference type="GO" id="GO:0004176">
    <property type="term" value="F:ATP-dependent peptidase activity"/>
    <property type="evidence" value="ECO:0007669"/>
    <property type="project" value="UniProtKB-UniRule"/>
</dbReference>
<dbReference type="STRING" id="1802707.A3J01_01110"/>
<dbReference type="AlphaFoldDB" id="A0A1F8H446"/>
<evidence type="ECO:0000313" key="5">
    <source>
        <dbReference type="EMBL" id="OGN31619.1"/>
    </source>
</evidence>
<dbReference type="PROSITE" id="PS01046">
    <property type="entry name" value="LON_SER"/>
    <property type="match status" value="1"/>
</dbReference>
<reference evidence="5 6" key="1">
    <citation type="journal article" date="2016" name="Nat. Commun.">
        <title>Thousands of microbial genomes shed light on interconnected biogeochemical processes in an aquifer system.</title>
        <authorList>
            <person name="Anantharaman K."/>
            <person name="Brown C.T."/>
            <person name="Hug L.A."/>
            <person name="Sharon I."/>
            <person name="Castelle C.J."/>
            <person name="Probst A.J."/>
            <person name="Thomas B.C."/>
            <person name="Singh A."/>
            <person name="Wilkins M.J."/>
            <person name="Karaoz U."/>
            <person name="Brodie E.L."/>
            <person name="Williams K.H."/>
            <person name="Hubbard S.S."/>
            <person name="Banfield J.F."/>
        </authorList>
    </citation>
    <scope>NUCLEOTIDE SEQUENCE [LARGE SCALE GENOMIC DNA]</scope>
</reference>
<feature type="active site" evidence="3">
    <location>
        <position position="55"/>
    </location>
</feature>
<dbReference type="Gene3D" id="3.30.230.10">
    <property type="match status" value="1"/>
</dbReference>
<keyword evidence="1 3" id="KW-0378">Hydrolase</keyword>
<dbReference type="InterPro" id="IPR020568">
    <property type="entry name" value="Ribosomal_Su5_D2-typ_SF"/>
</dbReference>
<dbReference type="GO" id="GO:0030163">
    <property type="term" value="P:protein catabolic process"/>
    <property type="evidence" value="ECO:0007669"/>
    <property type="project" value="InterPro"/>
</dbReference>
<dbReference type="PRINTS" id="PR00830">
    <property type="entry name" value="ENDOLAPTASE"/>
</dbReference>
<gene>
    <name evidence="5" type="ORF">A3J01_01110</name>
</gene>